<name>A0ABS0CMM9_9NOCA</name>
<evidence type="ECO:0000313" key="1">
    <source>
        <dbReference type="EMBL" id="MBF6297831.1"/>
    </source>
</evidence>
<sequence length="77" mass="8792">MSFTRLRANPFTERAWLQDGQCHVRIVFGSFVFDFCAARQAAILYAKDVGAWLGVPVLIDDDVRDDMPRLPCESLWS</sequence>
<reference evidence="1 2" key="1">
    <citation type="submission" date="2020-10" db="EMBL/GenBank/DDBJ databases">
        <title>Identification of Nocardia species via Next-generation sequencing and recognition of intraspecies genetic diversity.</title>
        <authorList>
            <person name="Li P."/>
            <person name="Li P."/>
            <person name="Lu B."/>
        </authorList>
    </citation>
    <scope>NUCLEOTIDE SEQUENCE [LARGE SCALE GENOMIC DNA]</scope>
    <source>
        <strain evidence="1 2">BJ06-0157</strain>
    </source>
</reference>
<comment type="caution">
    <text evidence="1">The sequence shown here is derived from an EMBL/GenBank/DDBJ whole genome shotgun (WGS) entry which is preliminary data.</text>
</comment>
<organism evidence="1 2">
    <name type="scientific">Nocardia amamiensis</name>
    <dbReference type="NCBI Taxonomy" id="404578"/>
    <lineage>
        <taxon>Bacteria</taxon>
        <taxon>Bacillati</taxon>
        <taxon>Actinomycetota</taxon>
        <taxon>Actinomycetes</taxon>
        <taxon>Mycobacteriales</taxon>
        <taxon>Nocardiaceae</taxon>
        <taxon>Nocardia</taxon>
    </lineage>
</organism>
<proteinExistence type="predicted"/>
<evidence type="ECO:0000313" key="2">
    <source>
        <dbReference type="Proteomes" id="UP000702209"/>
    </source>
</evidence>
<dbReference type="Proteomes" id="UP000702209">
    <property type="component" value="Unassembled WGS sequence"/>
</dbReference>
<dbReference type="RefSeq" id="WP_195129161.1">
    <property type="nucleotide sequence ID" value="NZ_JADLQX010000006.1"/>
</dbReference>
<protein>
    <submittedName>
        <fullName evidence="1">Uncharacterized protein</fullName>
    </submittedName>
</protein>
<accession>A0ABS0CMM9</accession>
<dbReference type="EMBL" id="JADLQX010000006">
    <property type="protein sequence ID" value="MBF6297831.1"/>
    <property type="molecule type" value="Genomic_DNA"/>
</dbReference>
<keyword evidence="2" id="KW-1185">Reference proteome</keyword>
<gene>
    <name evidence="1" type="ORF">IU459_09765</name>
</gene>